<gene>
    <name evidence="3" type="ORF">GCM10009839_52620</name>
</gene>
<dbReference type="PROSITE" id="PS51318">
    <property type="entry name" value="TAT"/>
    <property type="match status" value="1"/>
</dbReference>
<keyword evidence="1" id="KW-0732">Signal</keyword>
<dbReference type="Gene3D" id="3.10.105.10">
    <property type="entry name" value="Dipeptide-binding Protein, Domain 3"/>
    <property type="match status" value="1"/>
</dbReference>
<dbReference type="InterPro" id="IPR006311">
    <property type="entry name" value="TAT_signal"/>
</dbReference>
<feature type="signal peptide" evidence="1">
    <location>
        <begin position="1"/>
        <end position="29"/>
    </location>
</feature>
<evidence type="ECO:0000259" key="2">
    <source>
        <dbReference type="Pfam" id="PF00496"/>
    </source>
</evidence>
<dbReference type="InterPro" id="IPR039424">
    <property type="entry name" value="SBP_5"/>
</dbReference>
<dbReference type="InterPro" id="IPR000914">
    <property type="entry name" value="SBP_5_dom"/>
</dbReference>
<dbReference type="PROSITE" id="PS51257">
    <property type="entry name" value="PROKAR_LIPOPROTEIN"/>
    <property type="match status" value="1"/>
</dbReference>
<dbReference type="PIRSF" id="PIRSF002741">
    <property type="entry name" value="MppA"/>
    <property type="match status" value="1"/>
</dbReference>
<evidence type="ECO:0000313" key="3">
    <source>
        <dbReference type="EMBL" id="GAA2043040.1"/>
    </source>
</evidence>
<feature type="chain" id="PRO_5045116647" evidence="1">
    <location>
        <begin position="30"/>
        <end position="563"/>
    </location>
</feature>
<comment type="caution">
    <text evidence="3">The sequence shown here is derived from an EMBL/GenBank/DDBJ whole genome shotgun (WGS) entry which is preliminary data.</text>
</comment>
<sequence>MPTRRSILLASAARLAAVAAAAAMTTALAACGSGGGSPASALGNAEAAGTPVDGGKLTYAMDQEPDCIDPHVSGLDAVAVIDRNIVDSLVAQAPDGTIVPWLATSWTTSADLKTYTFKLRPGVTFHDGTPLDAAAVKANLDDIAAPATKSHYAVSLLGPYAGSTVVDPATVQVHFERPFAPFLQAASTTFLGLLAPADLGRSADDRCHTAVGSGPFSFAAWNPHNSVVLDRSPAYAWAPAFSANQKAAHLSRVTFRFLPDDSVRVGALTSGQADLVQNVPPTSAKSVTANPSLRLLTKDSPGGTYTLFLKTSDGPLADERVRIALQRSLDVETIVGAASANQFTRAWSEIGPTTAGYDKATEGSWPYDAALAGRQLDAAGWTARDSEGYRTKDGKRLVLTWLQNAQGGKRAQTNATIAQLVQAAAKSVGIQIQLDPVPVGTYLKRAYDTHDYDLFSSSYGGEDPDELRLAFASSTRPKDGTPNGNVSLIADPQLDAWLDAGATTLDPAARASSYAKVQAYVNQHAVAIPLYAPTAIDATTAKVHGLTWDIGAYPLLQAAWLAP</sequence>
<reference evidence="4" key="1">
    <citation type="journal article" date="2019" name="Int. J. Syst. Evol. Microbiol.">
        <title>The Global Catalogue of Microorganisms (GCM) 10K type strain sequencing project: providing services to taxonomists for standard genome sequencing and annotation.</title>
        <authorList>
            <consortium name="The Broad Institute Genomics Platform"/>
            <consortium name="The Broad Institute Genome Sequencing Center for Infectious Disease"/>
            <person name="Wu L."/>
            <person name="Ma J."/>
        </authorList>
    </citation>
    <scope>NUCLEOTIDE SEQUENCE [LARGE SCALE GENOMIC DNA]</scope>
    <source>
        <strain evidence="4">JCM 16014</strain>
    </source>
</reference>
<dbReference type="SUPFAM" id="SSF53850">
    <property type="entry name" value="Periplasmic binding protein-like II"/>
    <property type="match status" value="1"/>
</dbReference>
<keyword evidence="4" id="KW-1185">Reference proteome</keyword>
<evidence type="ECO:0000313" key="4">
    <source>
        <dbReference type="Proteomes" id="UP001500751"/>
    </source>
</evidence>
<accession>A0ABP5GBU9</accession>
<dbReference type="EMBL" id="BAAAQN010000034">
    <property type="protein sequence ID" value="GAA2043040.1"/>
    <property type="molecule type" value="Genomic_DNA"/>
</dbReference>
<evidence type="ECO:0000256" key="1">
    <source>
        <dbReference type="SAM" id="SignalP"/>
    </source>
</evidence>
<dbReference type="Pfam" id="PF00496">
    <property type="entry name" value="SBP_bac_5"/>
    <property type="match status" value="1"/>
</dbReference>
<dbReference type="CDD" id="cd08492">
    <property type="entry name" value="PBP2_NikA_DppA_OppA_like_15"/>
    <property type="match status" value="1"/>
</dbReference>
<organism evidence="3 4">
    <name type="scientific">Catenulispora yoronensis</name>
    <dbReference type="NCBI Taxonomy" id="450799"/>
    <lineage>
        <taxon>Bacteria</taxon>
        <taxon>Bacillati</taxon>
        <taxon>Actinomycetota</taxon>
        <taxon>Actinomycetes</taxon>
        <taxon>Catenulisporales</taxon>
        <taxon>Catenulisporaceae</taxon>
        <taxon>Catenulispora</taxon>
    </lineage>
</organism>
<dbReference type="Gene3D" id="3.40.190.10">
    <property type="entry name" value="Periplasmic binding protein-like II"/>
    <property type="match status" value="1"/>
</dbReference>
<dbReference type="InterPro" id="IPR030678">
    <property type="entry name" value="Peptide/Ni-bd"/>
</dbReference>
<name>A0ABP5GBU9_9ACTN</name>
<proteinExistence type="predicted"/>
<feature type="domain" description="Solute-binding protein family 5" evidence="2">
    <location>
        <begin position="97"/>
        <end position="468"/>
    </location>
</feature>
<dbReference type="PANTHER" id="PTHR30290">
    <property type="entry name" value="PERIPLASMIC BINDING COMPONENT OF ABC TRANSPORTER"/>
    <property type="match status" value="1"/>
</dbReference>
<protein>
    <submittedName>
        <fullName evidence="3">ABC transporter substrate-binding protein</fullName>
    </submittedName>
</protein>
<dbReference type="RefSeq" id="WP_344668323.1">
    <property type="nucleotide sequence ID" value="NZ_BAAAQN010000034.1"/>
</dbReference>
<dbReference type="Proteomes" id="UP001500751">
    <property type="component" value="Unassembled WGS sequence"/>
</dbReference>